<evidence type="ECO:0000256" key="1">
    <source>
        <dbReference type="SAM" id="MobiDB-lite"/>
    </source>
</evidence>
<dbReference type="EMBL" id="JBHGBT010000005">
    <property type="protein sequence ID" value="MFB4194206.1"/>
    <property type="molecule type" value="Genomic_DNA"/>
</dbReference>
<keyword evidence="2" id="KW-0812">Transmembrane</keyword>
<protein>
    <submittedName>
        <fullName evidence="3">Uncharacterized protein</fullName>
    </submittedName>
</protein>
<sequence>MADRRRTWRWHRSPLRRRCDVVEAVVLLVLSVLLAAGPVLAGALAFGSTWQTALRQEQTRHSTPAVVVDDARSAAPNPAVRPSNGETTATVRWQEPDGTERTQTVPLERGGEPGDEVTVWLDSSGAPTEAPPGPVARAVQSSASGLLAAAGVGAALLLARHLARERFERGHDRSWGREWMEVEPRWARRYHS</sequence>
<keyword evidence="4" id="KW-1185">Reference proteome</keyword>
<dbReference type="PANTHER" id="PTHR42305:SF1">
    <property type="entry name" value="MEMBRANE PROTEIN RV1733C-RELATED"/>
    <property type="match status" value="1"/>
</dbReference>
<keyword evidence="2" id="KW-1133">Transmembrane helix</keyword>
<accession>A0ABV4ZJB4</accession>
<evidence type="ECO:0000313" key="4">
    <source>
        <dbReference type="Proteomes" id="UP001577267"/>
    </source>
</evidence>
<dbReference type="InterPro" id="IPR039708">
    <property type="entry name" value="MT1774/Rv1733c-like"/>
</dbReference>
<dbReference type="Proteomes" id="UP001577267">
    <property type="component" value="Unassembled WGS sequence"/>
</dbReference>
<dbReference type="PANTHER" id="PTHR42305">
    <property type="entry name" value="MEMBRANE PROTEIN RV1733C-RELATED"/>
    <property type="match status" value="1"/>
</dbReference>
<organism evidence="3 4">
    <name type="scientific">Streptomyces carpaticus</name>
    <dbReference type="NCBI Taxonomy" id="285558"/>
    <lineage>
        <taxon>Bacteria</taxon>
        <taxon>Bacillati</taxon>
        <taxon>Actinomycetota</taxon>
        <taxon>Actinomycetes</taxon>
        <taxon>Kitasatosporales</taxon>
        <taxon>Streptomycetaceae</taxon>
        <taxon>Streptomyces</taxon>
    </lineage>
</organism>
<feature type="transmembrane region" description="Helical" evidence="2">
    <location>
        <begin position="21"/>
        <end position="46"/>
    </location>
</feature>
<evidence type="ECO:0000256" key="2">
    <source>
        <dbReference type="SAM" id="Phobius"/>
    </source>
</evidence>
<comment type="caution">
    <text evidence="3">The sequence shown here is derived from an EMBL/GenBank/DDBJ whole genome shotgun (WGS) entry which is preliminary data.</text>
</comment>
<feature type="region of interest" description="Disordered" evidence="1">
    <location>
        <begin position="95"/>
        <end position="133"/>
    </location>
</feature>
<name>A0ABV4ZJB4_9ACTN</name>
<evidence type="ECO:0000313" key="3">
    <source>
        <dbReference type="EMBL" id="MFB4194206.1"/>
    </source>
</evidence>
<keyword evidence="2" id="KW-0472">Membrane</keyword>
<gene>
    <name evidence="3" type="ORF">ACE11A_07550</name>
</gene>
<proteinExistence type="predicted"/>
<reference evidence="3 4" key="1">
    <citation type="submission" date="2024-09" db="EMBL/GenBank/DDBJ databases">
        <title>Draft genome sequence of multifaceted antimicrobials producing Streptomyces sp. strain FH1.</title>
        <authorList>
            <person name="Hassan F."/>
            <person name="Ali H."/>
            <person name="Hassan N."/>
            <person name="Nawaz A."/>
        </authorList>
    </citation>
    <scope>NUCLEOTIDE SEQUENCE [LARGE SCALE GENOMIC DNA]</scope>
    <source>
        <strain evidence="3 4">FH1</strain>
    </source>
</reference>
<dbReference type="RefSeq" id="WP_375062231.1">
    <property type="nucleotide sequence ID" value="NZ_JBHGBT010000005.1"/>
</dbReference>